<keyword evidence="8" id="KW-1185">Reference proteome</keyword>
<dbReference type="EMBL" id="UYYB01126039">
    <property type="protein sequence ID" value="VDM83890.1"/>
    <property type="molecule type" value="Genomic_DNA"/>
</dbReference>
<dbReference type="GO" id="GO:0070761">
    <property type="term" value="C:pre-snoRNP complex"/>
    <property type="evidence" value="ECO:0007669"/>
    <property type="project" value="TreeGrafter"/>
</dbReference>
<dbReference type="PANTHER" id="PTHR13483:SF11">
    <property type="entry name" value="ZINC FINGER HIT DOMAIN-CONTAINING PROTEIN 3"/>
    <property type="match status" value="1"/>
</dbReference>
<proteinExistence type="predicted"/>
<organism evidence="7 8">
    <name type="scientific">Strongylus vulgaris</name>
    <name type="common">Blood worm</name>
    <dbReference type="NCBI Taxonomy" id="40348"/>
    <lineage>
        <taxon>Eukaryota</taxon>
        <taxon>Metazoa</taxon>
        <taxon>Ecdysozoa</taxon>
        <taxon>Nematoda</taxon>
        <taxon>Chromadorea</taxon>
        <taxon>Rhabditida</taxon>
        <taxon>Rhabditina</taxon>
        <taxon>Rhabditomorpha</taxon>
        <taxon>Strongyloidea</taxon>
        <taxon>Strongylidae</taxon>
        <taxon>Strongylus</taxon>
    </lineage>
</organism>
<evidence type="ECO:0000256" key="4">
    <source>
        <dbReference type="PROSITE-ProRule" id="PRU00453"/>
    </source>
</evidence>
<keyword evidence="2 4" id="KW-0863">Zinc-finger</keyword>
<name>A0A3P7JE83_STRVU</name>
<evidence type="ECO:0000256" key="5">
    <source>
        <dbReference type="SAM" id="MobiDB-lite"/>
    </source>
</evidence>
<sequence>MSTDVSLCHNGGAAEAENDKMESMEEGEIIDTEDTSYIPLAPVRILLVLERINGDTNEDVSNSSDDEPPEEILNRVAKKKAEEKEEALTQPLDPTLCTICQKVPHKYRCPRCDLRTCSVDCSKKHKELKNVSVLAIVSV</sequence>
<feature type="region of interest" description="Disordered" evidence="5">
    <location>
        <begin position="1"/>
        <end position="24"/>
    </location>
</feature>
<dbReference type="Pfam" id="PF04438">
    <property type="entry name" value="zf-HIT"/>
    <property type="match status" value="1"/>
</dbReference>
<dbReference type="GO" id="GO:0048254">
    <property type="term" value="P:snoRNA localization"/>
    <property type="evidence" value="ECO:0007669"/>
    <property type="project" value="TreeGrafter"/>
</dbReference>
<evidence type="ECO:0000313" key="7">
    <source>
        <dbReference type="EMBL" id="VDM83890.1"/>
    </source>
</evidence>
<gene>
    <name evidence="7" type="ORF">SVUK_LOCUS18888</name>
</gene>
<dbReference type="OrthoDB" id="272357at2759"/>
<dbReference type="InterPro" id="IPR007529">
    <property type="entry name" value="Znf_HIT"/>
</dbReference>
<keyword evidence="3" id="KW-0862">Zinc</keyword>
<dbReference type="SUPFAM" id="SSF144232">
    <property type="entry name" value="HIT/MYND zinc finger-like"/>
    <property type="match status" value="1"/>
</dbReference>
<dbReference type="GO" id="GO:0000463">
    <property type="term" value="P:maturation of LSU-rRNA from tricistronic rRNA transcript (SSU-rRNA, 5.8S rRNA, LSU-rRNA)"/>
    <property type="evidence" value="ECO:0007669"/>
    <property type="project" value="TreeGrafter"/>
</dbReference>
<dbReference type="AlphaFoldDB" id="A0A3P7JE83"/>
<dbReference type="GO" id="GO:0005634">
    <property type="term" value="C:nucleus"/>
    <property type="evidence" value="ECO:0007669"/>
    <property type="project" value="TreeGrafter"/>
</dbReference>
<feature type="domain" description="HIT-type" evidence="6">
    <location>
        <begin position="97"/>
        <end position="131"/>
    </location>
</feature>
<dbReference type="Gene3D" id="3.30.60.190">
    <property type="match status" value="1"/>
</dbReference>
<dbReference type="Proteomes" id="UP000270094">
    <property type="component" value="Unassembled WGS sequence"/>
</dbReference>
<evidence type="ECO:0000313" key="8">
    <source>
        <dbReference type="Proteomes" id="UP000270094"/>
    </source>
</evidence>
<dbReference type="PROSITE" id="PS51083">
    <property type="entry name" value="ZF_HIT"/>
    <property type="match status" value="1"/>
</dbReference>
<reference evidence="7 8" key="1">
    <citation type="submission" date="2018-11" db="EMBL/GenBank/DDBJ databases">
        <authorList>
            <consortium name="Pathogen Informatics"/>
        </authorList>
    </citation>
    <scope>NUCLEOTIDE SEQUENCE [LARGE SCALE GENOMIC DNA]</scope>
</reference>
<dbReference type="InterPro" id="IPR051639">
    <property type="entry name" value="BCD1"/>
</dbReference>
<dbReference type="CDD" id="cd23023">
    <property type="entry name" value="zf-HIT_BCD1"/>
    <property type="match status" value="1"/>
</dbReference>
<keyword evidence="1" id="KW-0479">Metal-binding</keyword>
<dbReference type="PANTHER" id="PTHR13483">
    <property type="entry name" value="BOX C_D SNORNA PROTEIN 1-RELATED"/>
    <property type="match status" value="1"/>
</dbReference>
<evidence type="ECO:0000259" key="6">
    <source>
        <dbReference type="PROSITE" id="PS51083"/>
    </source>
</evidence>
<dbReference type="GO" id="GO:0008270">
    <property type="term" value="F:zinc ion binding"/>
    <property type="evidence" value="ECO:0007669"/>
    <property type="project" value="UniProtKB-UniRule"/>
</dbReference>
<evidence type="ECO:0000256" key="1">
    <source>
        <dbReference type="ARBA" id="ARBA00022723"/>
    </source>
</evidence>
<evidence type="ECO:0000256" key="2">
    <source>
        <dbReference type="ARBA" id="ARBA00022771"/>
    </source>
</evidence>
<protein>
    <recommendedName>
        <fullName evidence="6">HIT-type domain-containing protein</fullName>
    </recommendedName>
</protein>
<evidence type="ECO:0000256" key="3">
    <source>
        <dbReference type="ARBA" id="ARBA00022833"/>
    </source>
</evidence>
<accession>A0A3P7JE83</accession>
<dbReference type="GO" id="GO:0000492">
    <property type="term" value="P:box C/D snoRNP assembly"/>
    <property type="evidence" value="ECO:0007669"/>
    <property type="project" value="TreeGrafter"/>
</dbReference>